<organism evidence="1 2">
    <name type="scientific">candidate division WWE3 bacterium CG_4_9_14_0_2_um_filter_35_11</name>
    <dbReference type="NCBI Taxonomy" id="1975077"/>
    <lineage>
        <taxon>Bacteria</taxon>
        <taxon>Katanobacteria</taxon>
    </lineage>
</organism>
<protein>
    <recommendedName>
        <fullName evidence="3">Four helix bundle protein</fullName>
    </recommendedName>
</protein>
<sequence length="132" mass="15438">MTYTKTYTPKRPVKSFLDLEVYQKALAICVAVVKRVPVQDELQACVIAIPRLIATSHSLRFSDKEKAIAVLEDSMLKCNLAVVYLEQYRDIYNKDIEVEFFEEQIKSLLALRMKIMRLQMSWKKFWGDKENA</sequence>
<dbReference type="Proteomes" id="UP000229756">
    <property type="component" value="Unassembled WGS sequence"/>
</dbReference>
<proteinExistence type="predicted"/>
<dbReference type="AlphaFoldDB" id="A0A2M8EM87"/>
<name>A0A2M8EM87_UNCKA</name>
<comment type="caution">
    <text evidence="1">The sequence shown here is derived from an EMBL/GenBank/DDBJ whole genome shotgun (WGS) entry which is preliminary data.</text>
</comment>
<evidence type="ECO:0000313" key="2">
    <source>
        <dbReference type="Proteomes" id="UP000229756"/>
    </source>
</evidence>
<evidence type="ECO:0000313" key="1">
    <source>
        <dbReference type="EMBL" id="PJC23797.1"/>
    </source>
</evidence>
<reference evidence="2" key="1">
    <citation type="submission" date="2017-09" db="EMBL/GenBank/DDBJ databases">
        <title>Depth-based differentiation of microbial function through sediment-hosted aquifers and enrichment of novel symbionts in the deep terrestrial subsurface.</title>
        <authorList>
            <person name="Probst A.J."/>
            <person name="Ladd B."/>
            <person name="Jarett J.K."/>
            <person name="Geller-Mcgrath D.E."/>
            <person name="Sieber C.M.K."/>
            <person name="Emerson J.B."/>
            <person name="Anantharaman K."/>
            <person name="Thomas B.C."/>
            <person name="Malmstrom R."/>
            <person name="Stieglmeier M."/>
            <person name="Klingl A."/>
            <person name="Woyke T."/>
            <person name="Ryan C.M."/>
            <person name="Banfield J.F."/>
        </authorList>
    </citation>
    <scope>NUCLEOTIDE SEQUENCE [LARGE SCALE GENOMIC DNA]</scope>
</reference>
<gene>
    <name evidence="1" type="ORF">CO058_01295</name>
</gene>
<accession>A0A2M8EM87</accession>
<evidence type="ECO:0008006" key="3">
    <source>
        <dbReference type="Google" id="ProtNLM"/>
    </source>
</evidence>
<dbReference type="EMBL" id="PFSJ01000010">
    <property type="protein sequence ID" value="PJC23797.1"/>
    <property type="molecule type" value="Genomic_DNA"/>
</dbReference>